<protein>
    <submittedName>
        <fullName evidence="2">ABC transporter permease</fullName>
    </submittedName>
</protein>
<feature type="transmembrane region" description="Helical" evidence="1">
    <location>
        <begin position="31"/>
        <end position="53"/>
    </location>
</feature>
<name>A0A9D2K0W5_9FIRM</name>
<organism evidence="2 3">
    <name type="scientific">Candidatus Mediterraneibacter stercoravium</name>
    <dbReference type="NCBI Taxonomy" id="2838685"/>
    <lineage>
        <taxon>Bacteria</taxon>
        <taxon>Bacillati</taxon>
        <taxon>Bacillota</taxon>
        <taxon>Clostridia</taxon>
        <taxon>Lachnospirales</taxon>
        <taxon>Lachnospiraceae</taxon>
        <taxon>Mediterraneibacter</taxon>
    </lineage>
</organism>
<evidence type="ECO:0000256" key="1">
    <source>
        <dbReference type="SAM" id="Phobius"/>
    </source>
</evidence>
<comment type="caution">
    <text evidence="2">The sequence shown here is derived from an EMBL/GenBank/DDBJ whole genome shotgun (WGS) entry which is preliminary data.</text>
</comment>
<reference evidence="2" key="1">
    <citation type="journal article" date="2021" name="PeerJ">
        <title>Extensive microbial diversity within the chicken gut microbiome revealed by metagenomics and culture.</title>
        <authorList>
            <person name="Gilroy R."/>
            <person name="Ravi A."/>
            <person name="Getino M."/>
            <person name="Pursley I."/>
            <person name="Horton D.L."/>
            <person name="Alikhan N.F."/>
            <person name="Baker D."/>
            <person name="Gharbi K."/>
            <person name="Hall N."/>
            <person name="Watson M."/>
            <person name="Adriaenssens E.M."/>
            <person name="Foster-Nyarko E."/>
            <person name="Jarju S."/>
            <person name="Secka A."/>
            <person name="Antonio M."/>
            <person name="Oren A."/>
            <person name="Chaudhuri R.R."/>
            <person name="La Ragione R."/>
            <person name="Hildebrand F."/>
            <person name="Pallen M.J."/>
        </authorList>
    </citation>
    <scope>NUCLEOTIDE SEQUENCE</scope>
    <source>
        <strain evidence="2">CHK196-3914</strain>
    </source>
</reference>
<gene>
    <name evidence="2" type="ORF">H9723_06860</name>
</gene>
<evidence type="ECO:0000313" key="2">
    <source>
        <dbReference type="EMBL" id="HIZ74945.1"/>
    </source>
</evidence>
<keyword evidence="1" id="KW-0812">Transmembrane</keyword>
<sequence>ISFAVMGVSGFNTTYQVDSPYCIYNVTFGQLYLIILVCGYIASLLSASVAMLVSAKTHSANIAVCIPFILFCVLPFIGRALPFGTFFQLTPDQLLNILNCARRTYIYQIGSLVFRQIPFVMLFYTLVAAVFLPVIYQCYRRYGMKRSA</sequence>
<dbReference type="AlphaFoldDB" id="A0A9D2K0W5"/>
<keyword evidence="1" id="KW-1133">Transmembrane helix</keyword>
<proteinExistence type="predicted"/>
<accession>A0A9D2K0W5</accession>
<keyword evidence="1" id="KW-0472">Membrane</keyword>
<dbReference type="Proteomes" id="UP000824116">
    <property type="component" value="Unassembled WGS sequence"/>
</dbReference>
<feature type="non-terminal residue" evidence="2">
    <location>
        <position position="1"/>
    </location>
</feature>
<evidence type="ECO:0000313" key="3">
    <source>
        <dbReference type="Proteomes" id="UP000824116"/>
    </source>
</evidence>
<feature type="transmembrane region" description="Helical" evidence="1">
    <location>
        <begin position="117"/>
        <end position="136"/>
    </location>
</feature>
<dbReference type="EMBL" id="DXAY01000160">
    <property type="protein sequence ID" value="HIZ74945.1"/>
    <property type="molecule type" value="Genomic_DNA"/>
</dbReference>
<feature type="transmembrane region" description="Helical" evidence="1">
    <location>
        <begin position="60"/>
        <end position="81"/>
    </location>
</feature>
<reference evidence="2" key="2">
    <citation type="submission" date="2021-04" db="EMBL/GenBank/DDBJ databases">
        <authorList>
            <person name="Gilroy R."/>
        </authorList>
    </citation>
    <scope>NUCLEOTIDE SEQUENCE</scope>
    <source>
        <strain evidence="2">CHK196-3914</strain>
    </source>
</reference>